<organism evidence="2 3">
    <name type="scientific">Saponaria officinalis</name>
    <name type="common">Common soapwort</name>
    <name type="synonym">Lychnis saponaria</name>
    <dbReference type="NCBI Taxonomy" id="3572"/>
    <lineage>
        <taxon>Eukaryota</taxon>
        <taxon>Viridiplantae</taxon>
        <taxon>Streptophyta</taxon>
        <taxon>Embryophyta</taxon>
        <taxon>Tracheophyta</taxon>
        <taxon>Spermatophyta</taxon>
        <taxon>Magnoliopsida</taxon>
        <taxon>eudicotyledons</taxon>
        <taxon>Gunneridae</taxon>
        <taxon>Pentapetalae</taxon>
        <taxon>Caryophyllales</taxon>
        <taxon>Caryophyllaceae</taxon>
        <taxon>Caryophylleae</taxon>
        <taxon>Saponaria</taxon>
    </lineage>
</organism>
<feature type="domain" description="Serine aminopeptidase S33" evidence="1">
    <location>
        <begin position="58"/>
        <end position="309"/>
    </location>
</feature>
<name>A0AAW1K9F0_SAPOF</name>
<protein>
    <recommendedName>
        <fullName evidence="1">Serine aminopeptidase S33 domain-containing protein</fullName>
    </recommendedName>
</protein>
<evidence type="ECO:0000313" key="3">
    <source>
        <dbReference type="Proteomes" id="UP001443914"/>
    </source>
</evidence>
<dbReference type="PANTHER" id="PTHR11614">
    <property type="entry name" value="PHOSPHOLIPASE-RELATED"/>
    <property type="match status" value="1"/>
</dbReference>
<dbReference type="Pfam" id="PF12146">
    <property type="entry name" value="Hydrolase_4"/>
    <property type="match status" value="1"/>
</dbReference>
<dbReference type="AlphaFoldDB" id="A0AAW1K9F0"/>
<gene>
    <name evidence="2" type="ORF">RND81_06G115400</name>
</gene>
<dbReference type="InterPro" id="IPR022742">
    <property type="entry name" value="Hydrolase_4"/>
</dbReference>
<dbReference type="InterPro" id="IPR051044">
    <property type="entry name" value="MAG_DAG_Lipase"/>
</dbReference>
<comment type="caution">
    <text evidence="2">The sequence shown here is derived from an EMBL/GenBank/DDBJ whole genome shotgun (WGS) entry which is preliminary data.</text>
</comment>
<dbReference type="InterPro" id="IPR000073">
    <property type="entry name" value="AB_hydrolase_1"/>
</dbReference>
<keyword evidence="3" id="KW-1185">Reference proteome</keyword>
<dbReference type="EMBL" id="JBDFQZ010000006">
    <property type="protein sequence ID" value="KAK9714730.1"/>
    <property type="molecule type" value="Genomic_DNA"/>
</dbReference>
<dbReference type="Proteomes" id="UP001443914">
    <property type="component" value="Unassembled WGS sequence"/>
</dbReference>
<evidence type="ECO:0000313" key="2">
    <source>
        <dbReference type="EMBL" id="KAK9714730.1"/>
    </source>
</evidence>
<accession>A0AAW1K9F0</accession>
<proteinExistence type="predicted"/>
<dbReference type="InterPro" id="IPR029058">
    <property type="entry name" value="AB_hydrolase_fold"/>
</dbReference>
<evidence type="ECO:0000259" key="1">
    <source>
        <dbReference type="Pfam" id="PF12146"/>
    </source>
</evidence>
<dbReference type="SUPFAM" id="SSF53474">
    <property type="entry name" value="alpha/beta-Hydrolases"/>
    <property type="match status" value="1"/>
</dbReference>
<dbReference type="Gene3D" id="3.40.50.1820">
    <property type="entry name" value="alpha/beta hydrolase"/>
    <property type="match status" value="1"/>
</dbReference>
<reference evidence="2" key="1">
    <citation type="submission" date="2024-03" db="EMBL/GenBank/DDBJ databases">
        <title>WGS assembly of Saponaria officinalis var. Norfolk2.</title>
        <authorList>
            <person name="Jenkins J."/>
            <person name="Shu S."/>
            <person name="Grimwood J."/>
            <person name="Barry K."/>
            <person name="Goodstein D."/>
            <person name="Schmutz J."/>
            <person name="Leebens-Mack J."/>
            <person name="Osbourn A."/>
        </authorList>
    </citation>
    <scope>NUCLEOTIDE SEQUENCE [LARGE SCALE GENOMIC DNA]</scope>
    <source>
        <strain evidence="2">JIC</strain>
    </source>
</reference>
<sequence length="335" mass="37421">MKQQQTIESQNTHPNFWGKIPEEEYYTQQGIKSTNSFYKIPNTNQNLFTKSWVPLNTPPRGIICMVHGYGNDVSWTFQSTPIYLAQNGFACFALDLPGHGQSDGLKAFVPNVDLVVDHCVSYFDSVLGRFSGLNLPAFLFGESMGGAICLLISLKLNDPNFVDFVNIKSVVGAVLIAPMCRISDNVRPRWPIPEVLTLLGQFMPTLPIVPTPDLMEKSVKVPEKRVIAGLNPFRYLGKPRLGTVLELLRVTDYLSARLKDVTIPFIVLHGSADVVTDPNVSRDLYEEAKSDDKTIKIYDGMHHSLLFGETDENVALVRNDILCWLNESCNKGSVR</sequence>
<dbReference type="PRINTS" id="PR00111">
    <property type="entry name" value="ABHYDROLASE"/>
</dbReference>